<dbReference type="NCBIfam" id="NF003819">
    <property type="entry name" value="PRK05412.1"/>
    <property type="match status" value="1"/>
</dbReference>
<gene>
    <name evidence="4" type="ORF">ABR82_04580</name>
</gene>
<dbReference type="Proteomes" id="UP000051269">
    <property type="component" value="Unassembled WGS sequence"/>
</dbReference>
<dbReference type="GO" id="GO:0005829">
    <property type="term" value="C:cytosol"/>
    <property type="evidence" value="ECO:0007669"/>
    <property type="project" value="TreeGrafter"/>
</dbReference>
<proteinExistence type="inferred from homology"/>
<accession>A0A0R2RJY8</accession>
<dbReference type="Gene3D" id="3.30.70.860">
    <property type="match status" value="1"/>
</dbReference>
<reference evidence="4 5" key="1">
    <citation type="submission" date="2015-10" db="EMBL/GenBank/DDBJ databases">
        <title>Metagenome-Assembled Genomes uncover a global brackish microbiome.</title>
        <authorList>
            <person name="Hugerth L.W."/>
            <person name="Larsson J."/>
            <person name="Alneberg J."/>
            <person name="Lindh M.V."/>
            <person name="Legrand C."/>
            <person name="Pinhassi J."/>
            <person name="Andersson A.F."/>
        </authorList>
    </citation>
    <scope>NUCLEOTIDE SEQUENCE [LARGE SCALE GENOMIC DNA]</scope>
    <source>
        <strain evidence="4">BACL18 MAG-120507-bin52</strain>
    </source>
</reference>
<dbReference type="InterPro" id="IPR007551">
    <property type="entry name" value="YajQ/Smlt4090-like"/>
</dbReference>
<keyword evidence="1 3" id="KW-0547">Nucleotide-binding</keyword>
<dbReference type="SUPFAM" id="SSF89963">
    <property type="entry name" value="YajQ-like"/>
    <property type="match status" value="2"/>
</dbReference>
<evidence type="ECO:0000256" key="1">
    <source>
        <dbReference type="ARBA" id="ARBA00022741"/>
    </source>
</evidence>
<dbReference type="InterPro" id="IPR035570">
    <property type="entry name" value="UPF0234_N"/>
</dbReference>
<dbReference type="GO" id="GO:0000166">
    <property type="term" value="F:nucleotide binding"/>
    <property type="evidence" value="ECO:0007669"/>
    <property type="project" value="UniProtKB-UniRule"/>
</dbReference>
<comment type="caution">
    <text evidence="4">The sequence shown here is derived from an EMBL/GenBank/DDBJ whole genome shotgun (WGS) entry which is preliminary data.</text>
</comment>
<evidence type="ECO:0000313" key="4">
    <source>
        <dbReference type="EMBL" id="KRO63081.1"/>
    </source>
</evidence>
<organism evidence="4 5">
    <name type="scientific">Verrucomicrobia subdivision 6 bacterium BACL9 MAG-120507-bin52</name>
    <dbReference type="NCBI Taxonomy" id="1655590"/>
    <lineage>
        <taxon>Bacteria</taxon>
        <taxon>Pseudomonadati</taxon>
        <taxon>Verrucomicrobiota</taxon>
        <taxon>Verrucomicrobiia</taxon>
        <taxon>Verrucomicrobiales</taxon>
        <taxon>Verrucomicrobia subdivision 6</taxon>
    </lineage>
</organism>
<sequence>MPSFDVVSEIDMAELANALLMARKELASRFDFKGVEWEIAEEKDKLVLSAKDQFKLDALREIVIGKLAKRGIPLKNLETKDAELSSVGRARQEIHLKQGLSGENAKSVSQSVRSSGLKLQAAIEGGKVRVSGKNRDDLQSAIAHLRALDFPVSLSFNNLRE</sequence>
<name>A0A0R2RJY8_9BACT</name>
<dbReference type="PANTHER" id="PTHR30476:SF0">
    <property type="entry name" value="UPF0234 PROTEIN YAJQ"/>
    <property type="match status" value="1"/>
</dbReference>
<dbReference type="Gene3D" id="3.30.70.990">
    <property type="entry name" value="YajQ-like, domain 2"/>
    <property type="match status" value="1"/>
</dbReference>
<dbReference type="InterPro" id="IPR036183">
    <property type="entry name" value="YajQ-like_sf"/>
</dbReference>
<evidence type="ECO:0000256" key="2">
    <source>
        <dbReference type="ARBA" id="ARBA00093450"/>
    </source>
</evidence>
<evidence type="ECO:0000313" key="5">
    <source>
        <dbReference type="Proteomes" id="UP000051269"/>
    </source>
</evidence>
<dbReference type="EMBL" id="LIBO01000009">
    <property type="protein sequence ID" value="KRO63081.1"/>
    <property type="molecule type" value="Genomic_DNA"/>
</dbReference>
<dbReference type="PANTHER" id="PTHR30476">
    <property type="entry name" value="UPF0234 PROTEIN YAJQ"/>
    <property type="match status" value="1"/>
</dbReference>
<dbReference type="AlphaFoldDB" id="A0A0R2RJY8"/>
<comment type="similarity">
    <text evidence="2 3">Belongs to the YajQ family.</text>
</comment>
<evidence type="ECO:0000256" key="3">
    <source>
        <dbReference type="HAMAP-Rule" id="MF_00632"/>
    </source>
</evidence>
<dbReference type="HAMAP" id="MF_00632">
    <property type="entry name" value="UPF0234"/>
    <property type="match status" value="1"/>
</dbReference>
<comment type="function">
    <text evidence="3">Nucleotide-binding protein.</text>
</comment>
<dbReference type="InterPro" id="IPR035571">
    <property type="entry name" value="UPF0234-like_C"/>
</dbReference>
<protein>
    <recommendedName>
        <fullName evidence="3">Nucleotide-binding protein ABR82_04580</fullName>
    </recommendedName>
</protein>
<dbReference type="Pfam" id="PF04461">
    <property type="entry name" value="YajQ"/>
    <property type="match status" value="1"/>
</dbReference>
<dbReference type="CDD" id="cd11740">
    <property type="entry name" value="YajQ_like"/>
    <property type="match status" value="1"/>
</dbReference>